<keyword evidence="1" id="KW-0472">Membrane</keyword>
<feature type="transmembrane region" description="Helical" evidence="1">
    <location>
        <begin position="6"/>
        <end position="29"/>
    </location>
</feature>
<proteinExistence type="predicted"/>
<evidence type="ECO:0000313" key="3">
    <source>
        <dbReference type="Proteomes" id="UP000249547"/>
    </source>
</evidence>
<protein>
    <submittedName>
        <fullName evidence="2">Uncharacterized protein</fullName>
    </submittedName>
</protein>
<name>A0A327QTA9_9BACT</name>
<accession>A0A327QTA9</accession>
<keyword evidence="1" id="KW-0812">Transmembrane</keyword>
<evidence type="ECO:0000256" key="1">
    <source>
        <dbReference type="SAM" id="Phobius"/>
    </source>
</evidence>
<gene>
    <name evidence="2" type="ORF">LX64_02012</name>
</gene>
<reference evidence="2 3" key="1">
    <citation type="submission" date="2018-06" db="EMBL/GenBank/DDBJ databases">
        <title>Genomic Encyclopedia of Archaeal and Bacterial Type Strains, Phase II (KMG-II): from individual species to whole genera.</title>
        <authorList>
            <person name="Goeker M."/>
        </authorList>
    </citation>
    <scope>NUCLEOTIDE SEQUENCE [LARGE SCALE GENOMIC DNA]</scope>
    <source>
        <strain evidence="2 3">DSM 23857</strain>
    </source>
</reference>
<dbReference type="AlphaFoldDB" id="A0A327QTA9"/>
<dbReference type="EMBL" id="QLLL01000003">
    <property type="protein sequence ID" value="RAJ06884.1"/>
    <property type="molecule type" value="Genomic_DNA"/>
</dbReference>
<evidence type="ECO:0000313" key="2">
    <source>
        <dbReference type="EMBL" id="RAJ06884.1"/>
    </source>
</evidence>
<comment type="caution">
    <text evidence="2">The sequence shown here is derived from an EMBL/GenBank/DDBJ whole genome shotgun (WGS) entry which is preliminary data.</text>
</comment>
<feature type="transmembrane region" description="Helical" evidence="1">
    <location>
        <begin position="41"/>
        <end position="58"/>
    </location>
</feature>
<sequence>MSTQTLYGILFLLAGLFQLFTAFLIFQGNSHYMVRVAGKKVGMLIYIIFAVILFYLGYRHLR</sequence>
<keyword evidence="1" id="KW-1133">Transmembrane helix</keyword>
<organism evidence="2 3">
    <name type="scientific">Chitinophaga skermanii</name>
    <dbReference type="NCBI Taxonomy" id="331697"/>
    <lineage>
        <taxon>Bacteria</taxon>
        <taxon>Pseudomonadati</taxon>
        <taxon>Bacteroidota</taxon>
        <taxon>Chitinophagia</taxon>
        <taxon>Chitinophagales</taxon>
        <taxon>Chitinophagaceae</taxon>
        <taxon>Chitinophaga</taxon>
    </lineage>
</organism>
<keyword evidence="3" id="KW-1185">Reference proteome</keyword>
<dbReference type="Proteomes" id="UP000249547">
    <property type="component" value="Unassembled WGS sequence"/>
</dbReference>